<dbReference type="KEGG" id="cvt:B843_11290"/>
<dbReference type="Pfam" id="PF08341">
    <property type="entry name" value="TED"/>
    <property type="match status" value="1"/>
</dbReference>
<dbReference type="RefSeq" id="WP_025253621.1">
    <property type="nucleotide sequence ID" value="NZ_CP004353.1"/>
</dbReference>
<evidence type="ECO:0000256" key="2">
    <source>
        <dbReference type="SAM" id="Phobius"/>
    </source>
</evidence>
<evidence type="ECO:0000313" key="6">
    <source>
        <dbReference type="EMBL" id="AHI23636.1"/>
    </source>
</evidence>
<protein>
    <recommendedName>
        <fullName evidence="8">Thioester domain-containing protein</fullName>
    </recommendedName>
</protein>
<dbReference type="GO" id="GO:0005975">
    <property type="term" value="P:carbohydrate metabolic process"/>
    <property type="evidence" value="ECO:0007669"/>
    <property type="project" value="UniProtKB-ARBA"/>
</dbReference>
<dbReference type="PATRIC" id="fig|1224164.3.peg.2275"/>
<dbReference type="Gene3D" id="2.60.40.10">
    <property type="entry name" value="Immunoglobulins"/>
    <property type="match status" value="1"/>
</dbReference>
<proteinExistence type="predicted"/>
<dbReference type="Gene3D" id="1.10.150.480">
    <property type="match status" value="1"/>
</dbReference>
<feature type="region of interest" description="Disordered" evidence="1">
    <location>
        <begin position="612"/>
        <end position="655"/>
    </location>
</feature>
<dbReference type="AlphaFoldDB" id="W5Y307"/>
<evidence type="ECO:0000313" key="7">
    <source>
        <dbReference type="Proteomes" id="UP000019222"/>
    </source>
</evidence>
<dbReference type="Proteomes" id="UP000019222">
    <property type="component" value="Chromosome"/>
</dbReference>
<evidence type="ECO:0000259" key="4">
    <source>
        <dbReference type="Pfam" id="PF17802"/>
    </source>
</evidence>
<evidence type="ECO:0008006" key="8">
    <source>
        <dbReference type="Google" id="ProtNLM"/>
    </source>
</evidence>
<dbReference type="InterPro" id="IPR013552">
    <property type="entry name" value="Thioester_dom"/>
</dbReference>
<keyword evidence="2" id="KW-0472">Membrane</keyword>
<dbReference type="Pfam" id="PF17802">
    <property type="entry name" value="SpaA"/>
    <property type="match status" value="1"/>
</dbReference>
<gene>
    <name evidence="6" type="ORF">B843_11290</name>
</gene>
<organism evidence="6 7">
    <name type="scientific">Corynebacterium vitaeruminis DSM 20294</name>
    <dbReference type="NCBI Taxonomy" id="1224164"/>
    <lineage>
        <taxon>Bacteria</taxon>
        <taxon>Bacillati</taxon>
        <taxon>Actinomycetota</taxon>
        <taxon>Actinomycetes</taxon>
        <taxon>Mycobacteriales</taxon>
        <taxon>Corynebacteriaceae</taxon>
        <taxon>Corynebacterium</taxon>
    </lineage>
</organism>
<dbReference type="eggNOG" id="COG4932">
    <property type="taxonomic scope" value="Bacteria"/>
</dbReference>
<reference evidence="6 7" key="1">
    <citation type="submission" date="2013-02" db="EMBL/GenBank/DDBJ databases">
        <title>The complete genome sequence of Corynebacterium vitaeruminis DSM 20294.</title>
        <authorList>
            <person name="Ruckert C."/>
            <person name="Albersmeier A."/>
            <person name="Kalinowski J."/>
        </authorList>
    </citation>
    <scope>NUCLEOTIDE SEQUENCE [LARGE SCALE GENOMIC DNA]</scope>
    <source>
        <strain evidence="7">ATCC 10234</strain>
    </source>
</reference>
<feature type="domain" description="T-Q ester bond containing" evidence="5">
    <location>
        <begin position="334"/>
        <end position="451"/>
    </location>
</feature>
<dbReference type="InterPro" id="IPR041100">
    <property type="entry name" value="TQ"/>
</dbReference>
<feature type="domain" description="SpaA-like prealbumin fold" evidence="4">
    <location>
        <begin position="231"/>
        <end position="309"/>
    </location>
</feature>
<dbReference type="Pfam" id="PF18202">
    <property type="entry name" value="TQ"/>
    <property type="match status" value="2"/>
</dbReference>
<keyword evidence="2" id="KW-1133">Transmembrane helix</keyword>
<dbReference type="InterPro" id="IPR013783">
    <property type="entry name" value="Ig-like_fold"/>
</dbReference>
<name>W5Y307_9CORY</name>
<feature type="compositionally biased region" description="Low complexity" evidence="1">
    <location>
        <begin position="612"/>
        <end position="648"/>
    </location>
</feature>
<evidence type="ECO:0000259" key="5">
    <source>
        <dbReference type="Pfam" id="PF18202"/>
    </source>
</evidence>
<dbReference type="HOGENOM" id="CLU_430682_0_0_11"/>
<dbReference type="STRING" id="1224164.B843_11290"/>
<feature type="transmembrane region" description="Helical" evidence="2">
    <location>
        <begin position="664"/>
        <end position="685"/>
    </location>
</feature>
<dbReference type="InterPro" id="IPR041033">
    <property type="entry name" value="SpaA_PFL_dom_1"/>
</dbReference>
<dbReference type="EMBL" id="CP004353">
    <property type="protein sequence ID" value="AHI23636.1"/>
    <property type="molecule type" value="Genomic_DNA"/>
</dbReference>
<feature type="domain" description="T-Q ester bond containing" evidence="5">
    <location>
        <begin position="460"/>
        <end position="577"/>
    </location>
</feature>
<sequence>MNFDAPPFATRRGLTLAGLIALVIVLVAAVVQPALARADSTYEAYATGTTQDGFYNVRPLGQDAAEIAYCMNVHFAPPPTQNPEAALPQFSRVDATGDFAAYTEKKGEGDLDSKLLTILWNDAPNDALGLVDSGVLTADELRRVTQKSLWYYTDGYISQGLLDGTSESAKLYRQMTHQARAGEEMTLAEYPSDAVLYVYTPNDSGTRWQTLLGASFRHPSPREVIVPREESFSVEKRDAETKETLPGASLQLRSAAGDTYAWDSAATKENLQLEPGEYRLSETAAPAGCEQPGTAPLATVTIAEDGTVTLGEHSPLVALEGKTLVVNNKKQSQPTLVTNAYDAAGGDRDNLLPSTGGQVAETLTYTGLEAGKIYVVRGQLVDKATGQPTGVEKQETFVAETADGSRTVTFDVPASLAGTSLVAYEAIYAADDESRVVVQHADRDSAAQTVLVDSPEIPAAISTKATVTGDSASNILPASGGSITDTVTYTGLEAGHTYTLRGELMDKRTGASTGITAEKKFDVDELSGPDGEVSLDFTVGGEWAGHDLVVLETIIDPDHLEAASHKDLGAATQTIMVASEKEAFGWVIPLAIGGALIGGALLAGSAVSPGSSGSSGSSAPAGSAAADASPAAPASSQAPVEAATTSAPAPTPTSPAVRLATTGASVLGILGISVALIIGGALVIARCRKG</sequence>
<feature type="domain" description="Thioester" evidence="3">
    <location>
        <begin position="67"/>
        <end position="180"/>
    </location>
</feature>
<accession>W5Y307</accession>
<evidence type="ECO:0000259" key="3">
    <source>
        <dbReference type="Pfam" id="PF08341"/>
    </source>
</evidence>
<keyword evidence="7" id="KW-1185">Reference proteome</keyword>
<dbReference type="NCBIfam" id="NF012162">
    <property type="entry name" value="surf_Nterm_1"/>
    <property type="match status" value="1"/>
</dbReference>
<dbReference type="Gene3D" id="2.60.40.3930">
    <property type="match status" value="2"/>
</dbReference>
<dbReference type="NCBIfam" id="NF033903">
    <property type="entry name" value="VaFE_rpt"/>
    <property type="match status" value="2"/>
</dbReference>
<keyword evidence="2" id="KW-0812">Transmembrane</keyword>
<evidence type="ECO:0000256" key="1">
    <source>
        <dbReference type="SAM" id="MobiDB-lite"/>
    </source>
</evidence>